<accession>A0ACC1IW49</accession>
<evidence type="ECO:0000313" key="2">
    <source>
        <dbReference type="Proteomes" id="UP001150581"/>
    </source>
</evidence>
<organism evidence="1 2">
    <name type="scientific">Kickxella alabastrina</name>
    <dbReference type="NCBI Taxonomy" id="61397"/>
    <lineage>
        <taxon>Eukaryota</taxon>
        <taxon>Fungi</taxon>
        <taxon>Fungi incertae sedis</taxon>
        <taxon>Zoopagomycota</taxon>
        <taxon>Kickxellomycotina</taxon>
        <taxon>Kickxellomycetes</taxon>
        <taxon>Kickxellales</taxon>
        <taxon>Kickxellaceae</taxon>
        <taxon>Kickxella</taxon>
    </lineage>
</organism>
<protein>
    <submittedName>
        <fullName evidence="1">Uncharacterized protein</fullName>
    </submittedName>
</protein>
<proteinExistence type="predicted"/>
<dbReference type="Proteomes" id="UP001150581">
    <property type="component" value="Unassembled WGS sequence"/>
</dbReference>
<dbReference type="EMBL" id="JANBPG010000015">
    <property type="protein sequence ID" value="KAJ1901773.1"/>
    <property type="molecule type" value="Genomic_DNA"/>
</dbReference>
<evidence type="ECO:0000313" key="1">
    <source>
        <dbReference type="EMBL" id="KAJ1901773.1"/>
    </source>
</evidence>
<sequence>MFERYAPPAEITTSLDSFALGWLYPYAMHWKTPLVIAAAYTMLIMKVNPQKPIAAKAQPLKRAQAPVFKRLVIGHNIILAVYSLWTLVSMVSGLVDNLRTHGLYEGVCDTKFTMWNAKLFRLSFYFYLSKYYEFIDTLIILYKGRKASTLQMYHHAGAVITMWAGCYFIAVPIAFFVIVNSAIHTWMYTFYALTAAGIRPPGKRLLTSSQIFQFIFGISCCLFYVFCPGCENDRQRIAIYINLAYLFPLLGLFSSFFVRTYLTNESSGKNKKEAYRFAGELKHMAAVSSNSTRHANIHTSGACSIVHRTNHYTLLGVPTSANHSDIKKAFYKSSMKWHPDRNQGSNNAHQKFLKINEAYSILGNEQSRRAYDRSLQIRTTSSYSGNASAHRHHNTAFSSSGEYSSRKAAPDERAGEYRRSNGAYPGNSRAGQRPRSNFAEWEQRHYQEMKKKAEDIGRHAKETAGTSRYSNTQIAIYQFWELVAAAAFVFGVAWAGSSFVRVSAEERDGVTKKPKA</sequence>
<reference evidence="1" key="1">
    <citation type="submission" date="2022-07" db="EMBL/GenBank/DDBJ databases">
        <title>Phylogenomic reconstructions and comparative analyses of Kickxellomycotina fungi.</title>
        <authorList>
            <person name="Reynolds N.K."/>
            <person name="Stajich J.E."/>
            <person name="Barry K."/>
            <person name="Grigoriev I.V."/>
            <person name="Crous P."/>
            <person name="Smith M.E."/>
        </authorList>
    </citation>
    <scope>NUCLEOTIDE SEQUENCE</scope>
    <source>
        <strain evidence="1">Benny 63K</strain>
    </source>
</reference>
<feature type="non-terminal residue" evidence="1">
    <location>
        <position position="516"/>
    </location>
</feature>
<gene>
    <name evidence="1" type="ORF">LPJ66_000502</name>
</gene>
<comment type="caution">
    <text evidence="1">The sequence shown here is derived from an EMBL/GenBank/DDBJ whole genome shotgun (WGS) entry which is preliminary data.</text>
</comment>
<keyword evidence="2" id="KW-1185">Reference proteome</keyword>
<name>A0ACC1IW49_9FUNG</name>